<name>A0A7W2DUE1_9ACTN</name>
<evidence type="ECO:0000256" key="8">
    <source>
        <dbReference type="ARBA" id="ARBA00022833"/>
    </source>
</evidence>
<keyword evidence="7 15" id="KW-0378">Hydrolase</keyword>
<keyword evidence="8 15" id="KW-0862">Zinc</keyword>
<organism evidence="18 19">
    <name type="scientific">Streptomyces griseoaurantiacus</name>
    <dbReference type="NCBI Taxonomy" id="68213"/>
    <lineage>
        <taxon>Bacteria</taxon>
        <taxon>Bacillati</taxon>
        <taxon>Actinomycetota</taxon>
        <taxon>Actinomycetes</taxon>
        <taxon>Kitasatosporales</taxon>
        <taxon>Streptomycetaceae</taxon>
        <taxon>Streptomyces</taxon>
        <taxon>Streptomyces aurantiacus group</taxon>
    </lineage>
</organism>
<dbReference type="PROSITE" id="PS51066">
    <property type="entry name" value="ZF_FPG_2"/>
    <property type="match status" value="1"/>
</dbReference>
<comment type="function">
    <text evidence="15">Involved in base excision repair of DNA damaged by oxidation or by mutagenic agents. Acts as DNA glycosylase that recognizes and removes damaged bases. Has a preference for oxidized purines, such as 7,8-dihydro-8-oxoguanine (8-oxoG). Has AP (apurinic/apyrimidinic) lyase activity and introduces nicks in the DNA strand. Cleaves the DNA backbone by beta-delta elimination to generate a single-strand break at the site of the removed base with both 3'- and 5'-phosphates.</text>
</comment>
<keyword evidence="12 15" id="KW-0511">Multifunctional enzyme</keyword>
<dbReference type="GO" id="GO:0006284">
    <property type="term" value="P:base-excision repair"/>
    <property type="evidence" value="ECO:0007669"/>
    <property type="project" value="InterPro"/>
</dbReference>
<evidence type="ECO:0000256" key="13">
    <source>
        <dbReference type="ARBA" id="ARBA00023295"/>
    </source>
</evidence>
<feature type="domain" description="FPG-type" evidence="16">
    <location>
        <begin position="246"/>
        <end position="280"/>
    </location>
</feature>
<feature type="domain" description="Formamidopyrimidine-DNA glycosylase catalytic" evidence="17">
    <location>
        <begin position="2"/>
        <end position="120"/>
    </location>
</feature>
<evidence type="ECO:0000259" key="16">
    <source>
        <dbReference type="PROSITE" id="PS51066"/>
    </source>
</evidence>
<keyword evidence="5 15" id="KW-0227">DNA damage</keyword>
<evidence type="ECO:0000256" key="3">
    <source>
        <dbReference type="ARBA" id="ARBA00011245"/>
    </source>
</evidence>
<comment type="catalytic activity">
    <reaction evidence="14 15">
        <text>2'-deoxyribonucleotide-(2'-deoxyribose 5'-phosphate)-2'-deoxyribonucleotide-DNA = a 3'-end 2'-deoxyribonucleotide-(2,3-dehydro-2,3-deoxyribose 5'-phosphate)-DNA + a 5'-end 5'-phospho-2'-deoxyribonucleoside-DNA + H(+)</text>
        <dbReference type="Rhea" id="RHEA:66592"/>
        <dbReference type="Rhea" id="RHEA-COMP:13180"/>
        <dbReference type="Rhea" id="RHEA-COMP:16897"/>
        <dbReference type="Rhea" id="RHEA-COMP:17067"/>
        <dbReference type="ChEBI" id="CHEBI:15378"/>
        <dbReference type="ChEBI" id="CHEBI:136412"/>
        <dbReference type="ChEBI" id="CHEBI:157695"/>
        <dbReference type="ChEBI" id="CHEBI:167181"/>
        <dbReference type="EC" id="4.2.99.18"/>
    </reaction>
</comment>
<dbReference type="EC" id="3.2.2.23" evidence="15"/>
<dbReference type="GO" id="GO:0003690">
    <property type="term" value="F:double-stranded DNA binding"/>
    <property type="evidence" value="ECO:0007669"/>
    <property type="project" value="UniProtKB-ARBA"/>
</dbReference>
<dbReference type="SUPFAM" id="SSF57716">
    <property type="entry name" value="Glucocorticoid receptor-like (DNA-binding domain)"/>
    <property type="match status" value="1"/>
</dbReference>
<dbReference type="GO" id="GO:0008270">
    <property type="term" value="F:zinc ion binding"/>
    <property type="evidence" value="ECO:0007669"/>
    <property type="project" value="UniProtKB-UniRule"/>
</dbReference>
<dbReference type="Gene3D" id="1.10.8.50">
    <property type="match status" value="1"/>
</dbReference>
<evidence type="ECO:0000256" key="10">
    <source>
        <dbReference type="ARBA" id="ARBA00023204"/>
    </source>
</evidence>
<dbReference type="GO" id="GO:0003684">
    <property type="term" value="F:damaged DNA binding"/>
    <property type="evidence" value="ECO:0007669"/>
    <property type="project" value="InterPro"/>
</dbReference>
<gene>
    <name evidence="15 18" type="primary">mutM</name>
    <name evidence="15" type="synonym">fpg</name>
    <name evidence="18" type="ORF">H1X69_17550</name>
</gene>
<dbReference type="GO" id="GO:0034039">
    <property type="term" value="F:8-oxo-7,8-dihydroguanine DNA N-glycosylase activity"/>
    <property type="evidence" value="ECO:0007669"/>
    <property type="project" value="TreeGrafter"/>
</dbReference>
<comment type="cofactor">
    <cofactor evidence="15">
        <name>Zn(2+)</name>
        <dbReference type="ChEBI" id="CHEBI:29105"/>
    </cofactor>
    <text evidence="15">Binds 1 zinc ion per subunit.</text>
</comment>
<dbReference type="Pfam" id="PF01149">
    <property type="entry name" value="Fapy_DNA_glyco"/>
    <property type="match status" value="1"/>
</dbReference>
<evidence type="ECO:0000256" key="9">
    <source>
        <dbReference type="ARBA" id="ARBA00023125"/>
    </source>
</evidence>
<feature type="active site" description="Proton donor" evidence="15">
    <location>
        <position position="3"/>
    </location>
</feature>
<dbReference type="AlphaFoldDB" id="A0A7W2DUE1"/>
<evidence type="ECO:0000256" key="11">
    <source>
        <dbReference type="ARBA" id="ARBA00023239"/>
    </source>
</evidence>
<evidence type="ECO:0000313" key="19">
    <source>
        <dbReference type="Proteomes" id="UP000587608"/>
    </source>
</evidence>
<dbReference type="SMART" id="SM00898">
    <property type="entry name" value="Fapy_DNA_glyco"/>
    <property type="match status" value="1"/>
</dbReference>
<protein>
    <recommendedName>
        <fullName evidence="15">Formamidopyrimidine-DNA glycosylase</fullName>
        <shortName evidence="15">Fapy-DNA glycosylase</shortName>
        <ecNumber evidence="15">3.2.2.23</ecNumber>
    </recommendedName>
    <alternativeName>
        <fullName evidence="15">DNA-(apurinic or apyrimidinic site) lyase MutM</fullName>
        <shortName evidence="15">AP lyase MutM</shortName>
        <ecNumber evidence="15">4.2.99.18</ecNumber>
    </alternativeName>
</protein>
<accession>A0A7W2DUE1</accession>
<dbReference type="InterPro" id="IPR035937">
    <property type="entry name" value="FPG_N"/>
</dbReference>
<dbReference type="InterPro" id="IPR020629">
    <property type="entry name" value="FPG_Glyclase"/>
</dbReference>
<feature type="binding site" evidence="15">
    <location>
        <position position="160"/>
    </location>
    <ligand>
        <name>DNA</name>
        <dbReference type="ChEBI" id="CHEBI:16991"/>
    </ligand>
</feature>
<keyword evidence="10 15" id="KW-0234">DNA repair</keyword>
<dbReference type="SUPFAM" id="SSF46946">
    <property type="entry name" value="S13-like H2TH domain"/>
    <property type="match status" value="1"/>
</dbReference>
<dbReference type="PANTHER" id="PTHR22993:SF9">
    <property type="entry name" value="FORMAMIDOPYRIMIDINE-DNA GLYCOSYLASE"/>
    <property type="match status" value="1"/>
</dbReference>
<dbReference type="GO" id="GO:0140078">
    <property type="term" value="F:class I DNA-(apurinic or apyrimidinic site) endonuclease activity"/>
    <property type="evidence" value="ECO:0007669"/>
    <property type="project" value="UniProtKB-EC"/>
</dbReference>
<reference evidence="18 19" key="1">
    <citation type="submission" date="2020-07" db="EMBL/GenBank/DDBJ databases">
        <title>Differential regulation of undecylprodigiosin biosynthesis in the yeast-scavenging Streptomyces strain MBK6.</title>
        <authorList>
            <person name="Baral B."/>
            <person name="Siitonen V."/>
            <person name="Laughlin M."/>
            <person name="Yamada K."/>
            <person name="Ilomaeki M."/>
            <person name="Metsae-Ketelae M."/>
            <person name="Niemi J."/>
        </authorList>
    </citation>
    <scope>NUCLEOTIDE SEQUENCE [LARGE SCALE GENOMIC DNA]</scope>
    <source>
        <strain evidence="18 19">MBK6</strain>
    </source>
</reference>
<evidence type="ECO:0000256" key="12">
    <source>
        <dbReference type="ARBA" id="ARBA00023268"/>
    </source>
</evidence>
<dbReference type="EC" id="4.2.99.18" evidence="15"/>
<comment type="catalytic activity">
    <reaction evidence="1 15">
        <text>Hydrolysis of DNA containing ring-opened 7-methylguanine residues, releasing 2,6-diamino-4-hydroxy-5-(N-methyl)formamidopyrimidine.</text>
        <dbReference type="EC" id="3.2.2.23"/>
    </reaction>
</comment>
<dbReference type="FunFam" id="3.20.190.10:FF:000006">
    <property type="entry name" value="Formamidopyrimidine-DNA glycosylase"/>
    <property type="match status" value="1"/>
</dbReference>
<feature type="active site" description="Proton donor; for delta-elimination activity" evidence="15">
    <location>
        <position position="270"/>
    </location>
</feature>
<keyword evidence="6 15" id="KW-0863">Zinc-finger</keyword>
<dbReference type="InterPro" id="IPR012319">
    <property type="entry name" value="FPG_cat"/>
</dbReference>
<evidence type="ECO:0000256" key="5">
    <source>
        <dbReference type="ARBA" id="ARBA00022763"/>
    </source>
</evidence>
<sequence length="293" mass="32988">MPELPEVEVVRRGLTRWVAHRTVAAVEVLHPRAVRRHLAGGENFAQRLTGHRLGAPARRGKYLWLPLEDTDEAVLAHLGMSGQLLVQPHEAPTEKHLRIRVRFEDALGTELRFVDQRTFGGLSLHDTTSDGLPDVIAHIARDPLDPLFDEEAFHRALRRKRTTVKRALLDQSLISGVGNIYADEALWRSRLHYERPTATLTRPRTTELLGHVRDVMNAALAVGGTSFDSLYVNVNGESGYFDRSLDAYGREDLPCRRCGTPMRRRPWMNRSSYFCPKCQPAPRVTGAPAPKSP</sequence>
<evidence type="ECO:0000259" key="17">
    <source>
        <dbReference type="PROSITE" id="PS51068"/>
    </source>
</evidence>
<dbReference type="GO" id="GO:0006979">
    <property type="term" value="P:response to oxidative stress"/>
    <property type="evidence" value="ECO:0007669"/>
    <property type="project" value="UniProtKB-ARBA"/>
</dbReference>
<feature type="binding site" evidence="15">
    <location>
        <position position="117"/>
    </location>
    <ligand>
        <name>DNA</name>
        <dbReference type="ChEBI" id="CHEBI:16991"/>
    </ligand>
</feature>
<feature type="active site" description="Proton donor; for beta-elimination activity" evidence="15">
    <location>
        <position position="61"/>
    </location>
</feature>
<keyword evidence="4 15" id="KW-0479">Metal-binding</keyword>
<evidence type="ECO:0000256" key="7">
    <source>
        <dbReference type="ARBA" id="ARBA00022801"/>
    </source>
</evidence>
<comment type="caution">
    <text evidence="18">The sequence shown here is derived from an EMBL/GenBank/DDBJ whole genome shotgun (WGS) entry which is preliminary data.</text>
</comment>
<evidence type="ECO:0000256" key="15">
    <source>
        <dbReference type="HAMAP-Rule" id="MF_00103"/>
    </source>
</evidence>
<dbReference type="HAMAP" id="MF_00103">
    <property type="entry name" value="Fapy_DNA_glycosyl"/>
    <property type="match status" value="1"/>
</dbReference>
<evidence type="ECO:0000256" key="2">
    <source>
        <dbReference type="ARBA" id="ARBA00009409"/>
    </source>
</evidence>
<dbReference type="Gene3D" id="3.20.190.10">
    <property type="entry name" value="MutM-like, N-terminal"/>
    <property type="match status" value="1"/>
</dbReference>
<keyword evidence="9 15" id="KW-0238">DNA-binding</keyword>
<dbReference type="PROSITE" id="PS51068">
    <property type="entry name" value="FPG_CAT"/>
    <property type="match status" value="1"/>
</dbReference>
<dbReference type="EMBL" id="JACERG010000011">
    <property type="protein sequence ID" value="MBA5223214.1"/>
    <property type="molecule type" value="Genomic_DNA"/>
</dbReference>
<feature type="binding site" evidence="15">
    <location>
        <position position="96"/>
    </location>
    <ligand>
        <name>DNA</name>
        <dbReference type="ChEBI" id="CHEBI:16991"/>
    </ligand>
</feature>
<dbReference type="RefSeq" id="WP_191853315.1">
    <property type="nucleotide sequence ID" value="NZ_CP108329.1"/>
</dbReference>
<dbReference type="SMART" id="SM01232">
    <property type="entry name" value="H2TH"/>
    <property type="match status" value="1"/>
</dbReference>
<dbReference type="InterPro" id="IPR015886">
    <property type="entry name" value="H2TH_FPG"/>
</dbReference>
<keyword evidence="13 15" id="KW-0326">Glycosidase</keyword>
<evidence type="ECO:0000256" key="6">
    <source>
        <dbReference type="ARBA" id="ARBA00022771"/>
    </source>
</evidence>
<dbReference type="InterPro" id="IPR010979">
    <property type="entry name" value="Ribosomal_uS13-like_H2TH"/>
</dbReference>
<dbReference type="PANTHER" id="PTHR22993">
    <property type="entry name" value="FORMAMIDOPYRIMIDINE-DNA GLYCOSYLASE"/>
    <property type="match status" value="1"/>
</dbReference>
<dbReference type="NCBIfam" id="NF002211">
    <property type="entry name" value="PRK01103.1"/>
    <property type="match status" value="1"/>
</dbReference>
<evidence type="ECO:0000256" key="4">
    <source>
        <dbReference type="ARBA" id="ARBA00022723"/>
    </source>
</evidence>
<dbReference type="Pfam" id="PF06831">
    <property type="entry name" value="H2TH"/>
    <property type="match status" value="1"/>
</dbReference>
<dbReference type="InterPro" id="IPR000214">
    <property type="entry name" value="Znf_DNA_glyclase/AP_lyase"/>
</dbReference>
<proteinExistence type="inferred from homology"/>
<evidence type="ECO:0000256" key="14">
    <source>
        <dbReference type="ARBA" id="ARBA00044632"/>
    </source>
</evidence>
<dbReference type="PROSITE" id="PS01242">
    <property type="entry name" value="ZF_FPG_1"/>
    <property type="match status" value="1"/>
</dbReference>
<keyword evidence="11 15" id="KW-0456">Lyase</keyword>
<feature type="active site" description="Schiff-base intermediate with DNA" evidence="15">
    <location>
        <position position="2"/>
    </location>
</feature>
<dbReference type="SUPFAM" id="SSF81624">
    <property type="entry name" value="N-terminal domain of MutM-like DNA repair proteins"/>
    <property type="match status" value="1"/>
</dbReference>
<dbReference type="CDD" id="cd08966">
    <property type="entry name" value="EcFpg-like_N"/>
    <property type="match status" value="1"/>
</dbReference>
<comment type="subunit">
    <text evidence="3 15">Monomer.</text>
</comment>
<evidence type="ECO:0000313" key="18">
    <source>
        <dbReference type="EMBL" id="MBA5223214.1"/>
    </source>
</evidence>
<dbReference type="NCBIfam" id="TIGR00577">
    <property type="entry name" value="fpg"/>
    <property type="match status" value="1"/>
</dbReference>
<comment type="similarity">
    <text evidence="2 15">Belongs to the FPG family.</text>
</comment>
<dbReference type="InterPro" id="IPR015887">
    <property type="entry name" value="DNA_glyclase_Znf_dom_DNA_BS"/>
</dbReference>
<dbReference type="FunFam" id="1.10.8.50:FF:000003">
    <property type="entry name" value="Formamidopyrimidine-DNA glycosylase"/>
    <property type="match status" value="1"/>
</dbReference>
<dbReference type="Proteomes" id="UP000587608">
    <property type="component" value="Unassembled WGS sequence"/>
</dbReference>
<evidence type="ECO:0000256" key="1">
    <source>
        <dbReference type="ARBA" id="ARBA00001668"/>
    </source>
</evidence>